<accession>A0A5B8RVG9</accession>
<dbReference type="InterPro" id="IPR034122">
    <property type="entry name" value="Retropepsin-like_bacterial"/>
</dbReference>
<evidence type="ECO:0000313" key="2">
    <source>
        <dbReference type="EMBL" id="QEA11777.1"/>
    </source>
</evidence>
<evidence type="ECO:0000313" key="3">
    <source>
        <dbReference type="Proteomes" id="UP000321199"/>
    </source>
</evidence>
<dbReference type="RefSeq" id="WP_146911292.1">
    <property type="nucleotide sequence ID" value="NZ_CP042344.1"/>
</dbReference>
<dbReference type="OrthoDB" id="185963at2"/>
<dbReference type="GO" id="GO:0004190">
    <property type="term" value="F:aspartic-type endopeptidase activity"/>
    <property type="evidence" value="ECO:0007669"/>
    <property type="project" value="InterPro"/>
</dbReference>
<dbReference type="PROSITE" id="PS00141">
    <property type="entry name" value="ASP_PROTEASE"/>
    <property type="match status" value="1"/>
</dbReference>
<keyword evidence="3" id="KW-1185">Reference proteome</keyword>
<evidence type="ECO:0000256" key="1">
    <source>
        <dbReference type="SAM" id="SignalP"/>
    </source>
</evidence>
<dbReference type="Proteomes" id="UP000321199">
    <property type="component" value="Chromosome"/>
</dbReference>
<dbReference type="Gene3D" id="2.40.70.10">
    <property type="entry name" value="Acid Proteases"/>
    <property type="match status" value="1"/>
</dbReference>
<dbReference type="KEGG" id="cof:FOZ74_01265"/>
<dbReference type="SUPFAM" id="SSF50630">
    <property type="entry name" value="Acid proteases"/>
    <property type="match status" value="1"/>
</dbReference>
<keyword evidence="2" id="KW-0378">Hydrolase</keyword>
<dbReference type="NCBIfam" id="TIGR02281">
    <property type="entry name" value="clan_AA_DTGA"/>
    <property type="match status" value="1"/>
</dbReference>
<name>A0A5B8RVG9_9BURK</name>
<dbReference type="CDD" id="cd05483">
    <property type="entry name" value="retropepsin_like_bacteria"/>
    <property type="match status" value="1"/>
</dbReference>
<dbReference type="InterPro" id="IPR001969">
    <property type="entry name" value="Aspartic_peptidase_AS"/>
</dbReference>
<organism evidence="2 3">
    <name type="scientific">Comamonas flocculans</name>
    <dbReference type="NCBI Taxonomy" id="2597701"/>
    <lineage>
        <taxon>Bacteria</taxon>
        <taxon>Pseudomonadati</taxon>
        <taxon>Pseudomonadota</taxon>
        <taxon>Betaproteobacteria</taxon>
        <taxon>Burkholderiales</taxon>
        <taxon>Comamonadaceae</taxon>
        <taxon>Comamonas</taxon>
    </lineage>
</organism>
<feature type="signal peptide" evidence="1">
    <location>
        <begin position="1"/>
        <end position="18"/>
    </location>
</feature>
<dbReference type="GO" id="GO:0006508">
    <property type="term" value="P:proteolysis"/>
    <property type="evidence" value="ECO:0007669"/>
    <property type="project" value="UniProtKB-KW"/>
</dbReference>
<dbReference type="EMBL" id="CP042344">
    <property type="protein sequence ID" value="QEA11777.1"/>
    <property type="molecule type" value="Genomic_DNA"/>
</dbReference>
<feature type="chain" id="PRO_5022683388" evidence="1">
    <location>
        <begin position="19"/>
        <end position="209"/>
    </location>
</feature>
<keyword evidence="1" id="KW-0732">Signal</keyword>
<dbReference type="Pfam" id="PF13975">
    <property type="entry name" value="gag-asp_proteas"/>
    <property type="match status" value="1"/>
</dbReference>
<protein>
    <submittedName>
        <fullName evidence="2">TIGR02281 family clan AA aspartic protease</fullName>
        <ecNumber evidence="2">3.4.23.-</ecNumber>
    </submittedName>
</protein>
<dbReference type="EC" id="3.4.23.-" evidence="2"/>
<sequence>MKPALALMAALLCAPLCAQELQLAGILGAKALLVAGSGAPRAVAAGESFAGARVLSVGRDEVLIEAGGQRRQLRLGQAPVSIGERSAPGRRLVLQADAGGHFTDEGSINGRPVRFMVDTGATTVALGRAEAERLGIRVQAGEPVRMHTANGTATGWRVRLDSVRIGPLQQSGVVAIVVQQPMPYVLLGNSFLKPYEMARKGSELTLLQR</sequence>
<dbReference type="AlphaFoldDB" id="A0A5B8RVG9"/>
<reference evidence="2 3" key="1">
    <citation type="submission" date="2019-07" db="EMBL/GenBank/DDBJ databases">
        <title>Complete genome sequence of Comamonas sp. NLF 7-7 isolated from livestock.</title>
        <authorList>
            <person name="Kim D.H."/>
            <person name="Kim J.G."/>
        </authorList>
    </citation>
    <scope>NUCLEOTIDE SEQUENCE [LARGE SCALE GENOMIC DNA]</scope>
    <source>
        <strain evidence="2 3">NLF 7-7</strain>
    </source>
</reference>
<dbReference type="InterPro" id="IPR011969">
    <property type="entry name" value="Clan_AA_Asp_peptidase_C"/>
</dbReference>
<keyword evidence="2" id="KW-0645">Protease</keyword>
<gene>
    <name evidence="2" type="ORF">FOZ74_01265</name>
</gene>
<proteinExistence type="predicted"/>
<dbReference type="InterPro" id="IPR021109">
    <property type="entry name" value="Peptidase_aspartic_dom_sf"/>
</dbReference>